<dbReference type="Gene3D" id="3.30.10.20">
    <property type="match status" value="1"/>
</dbReference>
<evidence type="ECO:0000256" key="2">
    <source>
        <dbReference type="SAM" id="MobiDB-lite"/>
    </source>
</evidence>
<dbReference type="InterPro" id="IPR050695">
    <property type="entry name" value="N-acetylmuramoyl_amidase_3"/>
</dbReference>
<protein>
    <recommendedName>
        <fullName evidence="4">PASTA domain-containing protein</fullName>
    </recommendedName>
</protein>
<feature type="transmembrane region" description="Helical" evidence="3">
    <location>
        <begin position="70"/>
        <end position="88"/>
    </location>
</feature>
<dbReference type="Pfam" id="PF03793">
    <property type="entry name" value="PASTA"/>
    <property type="match status" value="1"/>
</dbReference>
<dbReference type="GO" id="GO:0008745">
    <property type="term" value="F:N-acetylmuramoyl-L-alanine amidase activity"/>
    <property type="evidence" value="ECO:0007669"/>
    <property type="project" value="InterPro"/>
</dbReference>
<feature type="region of interest" description="Disordered" evidence="2">
    <location>
        <begin position="198"/>
        <end position="223"/>
    </location>
</feature>
<dbReference type="SMART" id="SM00740">
    <property type="entry name" value="PASTA"/>
    <property type="match status" value="1"/>
</dbReference>
<dbReference type="AlphaFoldDB" id="A0A2N3G414"/>
<dbReference type="SUPFAM" id="SSF53187">
    <property type="entry name" value="Zn-dependent exopeptidases"/>
    <property type="match status" value="1"/>
</dbReference>
<comment type="caution">
    <text evidence="5">The sequence shown here is derived from an EMBL/GenBank/DDBJ whole genome shotgun (WGS) entry which is preliminary data.</text>
</comment>
<name>A0A2N3G414_9ACTN</name>
<feature type="region of interest" description="Disordered" evidence="2">
    <location>
        <begin position="147"/>
        <end position="179"/>
    </location>
</feature>
<keyword evidence="3" id="KW-1133">Transmembrane helix</keyword>
<evidence type="ECO:0000313" key="5">
    <source>
        <dbReference type="EMBL" id="PKQ27477.1"/>
    </source>
</evidence>
<dbReference type="PROSITE" id="PS51178">
    <property type="entry name" value="PASTA"/>
    <property type="match status" value="1"/>
</dbReference>
<evidence type="ECO:0000256" key="3">
    <source>
        <dbReference type="SAM" id="Phobius"/>
    </source>
</evidence>
<dbReference type="InterPro" id="IPR002508">
    <property type="entry name" value="MurNAc-LAA_cat"/>
</dbReference>
<dbReference type="Proteomes" id="UP000233654">
    <property type="component" value="Unassembled WGS sequence"/>
</dbReference>
<dbReference type="GO" id="GO:0009253">
    <property type="term" value="P:peptidoglycan catabolic process"/>
    <property type="evidence" value="ECO:0007669"/>
    <property type="project" value="InterPro"/>
</dbReference>
<organism evidence="5 6">
    <name type="scientific">Candidatus Anoxymicrobium japonicum</name>
    <dbReference type="NCBI Taxonomy" id="2013648"/>
    <lineage>
        <taxon>Bacteria</taxon>
        <taxon>Bacillati</taxon>
        <taxon>Actinomycetota</taxon>
        <taxon>Candidatus Geothermincolia</taxon>
        <taxon>Candidatus Geothermincolales</taxon>
        <taxon>Candidatus Anoxymicrobiaceae</taxon>
        <taxon>Candidatus Anoxymicrobium</taxon>
    </lineage>
</organism>
<feature type="domain" description="PASTA" evidence="4">
    <location>
        <begin position="89"/>
        <end position="156"/>
    </location>
</feature>
<feature type="compositionally biased region" description="Low complexity" evidence="2">
    <location>
        <begin position="13"/>
        <end position="27"/>
    </location>
</feature>
<sequence>MKHFRKKKDEGEQPYAGQAADDGAPQDSGISGDAGADFFDLPSDQVADHKPSGIVVAENLSLKLKPLLKTLVPVVVAGVLIAGIALVWPSSTARMPGLAGRTLTEAMDAARVAGFVPCVNEWKYSERHSDGIVLAQKPGAMRTVKKGASVKMTVSKGPRPEEGLAPGENVSEQPKETPAGPYSGTCICVDAGNQLSPGEDEWSDPGMTRKNSPEDQIRGVTSSNPEYSINLDIAMKLKNLLEKDGMKVVMTRESNDVELSNVNRAEIANNARADLFLRIHCGSSTDSSRQGVETLYPDRNNWTQSFYEKSKAAALFIQAELLKTCGAEDLGAVVNHDLSAFNWSKTPVAQAEPGLLSNPRDDSLLSQDDFRWKVAWGLRNGIVKYLANH</sequence>
<evidence type="ECO:0000256" key="1">
    <source>
        <dbReference type="ARBA" id="ARBA00022801"/>
    </source>
</evidence>
<evidence type="ECO:0000259" key="4">
    <source>
        <dbReference type="PROSITE" id="PS51178"/>
    </source>
</evidence>
<gene>
    <name evidence="5" type="ORF">CVT63_07785</name>
</gene>
<dbReference type="PANTHER" id="PTHR30404">
    <property type="entry name" value="N-ACETYLMURAMOYL-L-ALANINE AMIDASE"/>
    <property type="match status" value="1"/>
</dbReference>
<dbReference type="Gene3D" id="3.40.630.40">
    <property type="entry name" value="Zn-dependent exopeptidases"/>
    <property type="match status" value="1"/>
</dbReference>
<keyword evidence="3" id="KW-0812">Transmembrane</keyword>
<keyword evidence="1" id="KW-0378">Hydrolase</keyword>
<keyword evidence="3" id="KW-0472">Membrane</keyword>
<dbReference type="PANTHER" id="PTHR30404:SF0">
    <property type="entry name" value="N-ACETYLMURAMOYL-L-ALANINE AMIDASE AMIC"/>
    <property type="match status" value="1"/>
</dbReference>
<dbReference type="CDD" id="cd06577">
    <property type="entry name" value="PASTA_pknB"/>
    <property type="match status" value="1"/>
</dbReference>
<dbReference type="GO" id="GO:0030288">
    <property type="term" value="C:outer membrane-bounded periplasmic space"/>
    <property type="evidence" value="ECO:0007669"/>
    <property type="project" value="TreeGrafter"/>
</dbReference>
<evidence type="ECO:0000313" key="6">
    <source>
        <dbReference type="Proteomes" id="UP000233654"/>
    </source>
</evidence>
<dbReference type="EMBL" id="PHEX01000091">
    <property type="protein sequence ID" value="PKQ27477.1"/>
    <property type="molecule type" value="Genomic_DNA"/>
</dbReference>
<feature type="region of interest" description="Disordered" evidence="2">
    <location>
        <begin position="1"/>
        <end position="31"/>
    </location>
</feature>
<proteinExistence type="predicted"/>
<dbReference type="Pfam" id="PF01520">
    <property type="entry name" value="Amidase_3"/>
    <property type="match status" value="1"/>
</dbReference>
<reference evidence="5 6" key="1">
    <citation type="journal article" date="2017" name="ISME J.">
        <title>Potential for microbial H2 and metal transformations associated with novel bacteria and archaea in deep terrestrial subsurface sediments.</title>
        <authorList>
            <person name="Hernsdorf A.W."/>
            <person name="Amano Y."/>
            <person name="Miyakawa K."/>
            <person name="Ise K."/>
            <person name="Suzuki Y."/>
            <person name="Anantharaman K."/>
            <person name="Probst A."/>
            <person name="Burstein D."/>
            <person name="Thomas B.C."/>
            <person name="Banfield J.F."/>
        </authorList>
    </citation>
    <scope>NUCLEOTIDE SEQUENCE [LARGE SCALE GENOMIC DNA]</scope>
    <source>
        <strain evidence="5">HGW-Actinobacteria-3</strain>
    </source>
</reference>
<dbReference type="InterPro" id="IPR005543">
    <property type="entry name" value="PASTA_dom"/>
</dbReference>
<accession>A0A2N3G414</accession>
<dbReference type="SMART" id="SM00646">
    <property type="entry name" value="Ami_3"/>
    <property type="match status" value="1"/>
</dbReference>
<dbReference type="CDD" id="cd02696">
    <property type="entry name" value="MurNAc-LAA"/>
    <property type="match status" value="1"/>
</dbReference>